<dbReference type="EMBL" id="VWPP01000002">
    <property type="protein sequence ID" value="NXE72158.1"/>
    <property type="molecule type" value="Genomic_DNA"/>
</dbReference>
<dbReference type="InterPro" id="IPR042099">
    <property type="entry name" value="ANL_N_sf"/>
</dbReference>
<proteinExistence type="inferred from homology"/>
<dbReference type="GO" id="GO:0005524">
    <property type="term" value="F:ATP binding"/>
    <property type="evidence" value="ECO:0007669"/>
    <property type="project" value="UniProtKB-KW"/>
</dbReference>
<dbReference type="GO" id="GO:0047676">
    <property type="term" value="F:arachidonate-CoA ligase activity"/>
    <property type="evidence" value="ECO:0007669"/>
    <property type="project" value="UniProtKB-EC"/>
</dbReference>
<reference evidence="17 18" key="1">
    <citation type="submission" date="2019-09" db="EMBL/GenBank/DDBJ databases">
        <title>Bird 10,000 Genomes (B10K) Project - Family phase.</title>
        <authorList>
            <person name="Zhang G."/>
        </authorList>
    </citation>
    <scope>NUCLEOTIDE SEQUENCE [LARGE SCALE GENOMIC DNA]</scope>
    <source>
        <strain evidence="17">B10K-CU-031-03</strain>
        <tissue evidence="17">Muscle</tissue>
    </source>
</reference>
<gene>
    <name evidence="17" type="primary">Acsl1</name>
    <name evidence="17" type="ORF">COCCOC_R09212</name>
</gene>
<feature type="transmembrane region" description="Helical" evidence="15">
    <location>
        <begin position="21"/>
        <end position="45"/>
    </location>
</feature>
<keyword evidence="15" id="KW-1133">Transmembrane helix</keyword>
<name>A0A7K8NZJ9_COCCO</name>
<evidence type="ECO:0000256" key="10">
    <source>
        <dbReference type="ARBA" id="ARBA00024532"/>
    </source>
</evidence>
<evidence type="ECO:0000313" key="18">
    <source>
        <dbReference type="Proteomes" id="UP000525205"/>
    </source>
</evidence>
<dbReference type="PROSITE" id="PS00455">
    <property type="entry name" value="AMP_BINDING"/>
    <property type="match status" value="1"/>
</dbReference>
<comment type="catalytic activity">
    <reaction evidence="13">
        <text>hexadecanoate + ATP + CoA = hexadecanoyl-CoA + AMP + diphosphate</text>
        <dbReference type="Rhea" id="RHEA:30751"/>
        <dbReference type="ChEBI" id="CHEBI:7896"/>
        <dbReference type="ChEBI" id="CHEBI:30616"/>
        <dbReference type="ChEBI" id="CHEBI:33019"/>
        <dbReference type="ChEBI" id="CHEBI:57287"/>
        <dbReference type="ChEBI" id="CHEBI:57379"/>
        <dbReference type="ChEBI" id="CHEBI:456215"/>
    </reaction>
    <physiologicalReaction direction="left-to-right" evidence="13">
        <dbReference type="Rhea" id="RHEA:30752"/>
    </physiologicalReaction>
</comment>
<comment type="catalytic activity">
    <reaction evidence="12">
        <text>(E)-hexadec-2-enoate + ATP + CoA = (2E)-hexadecenoyl-CoA + AMP + diphosphate</text>
        <dbReference type="Rhea" id="RHEA:36139"/>
        <dbReference type="ChEBI" id="CHEBI:30616"/>
        <dbReference type="ChEBI" id="CHEBI:33019"/>
        <dbReference type="ChEBI" id="CHEBI:57287"/>
        <dbReference type="ChEBI" id="CHEBI:61526"/>
        <dbReference type="ChEBI" id="CHEBI:72745"/>
        <dbReference type="ChEBI" id="CHEBI:456215"/>
    </reaction>
    <physiologicalReaction direction="left-to-right" evidence="12">
        <dbReference type="Rhea" id="RHEA:36140"/>
    </physiologicalReaction>
</comment>
<evidence type="ECO:0000256" key="8">
    <source>
        <dbReference type="ARBA" id="ARBA00024484"/>
    </source>
</evidence>
<feature type="domain" description="AMP-dependent synthetase/ligase" evidence="16">
    <location>
        <begin position="116"/>
        <end position="515"/>
    </location>
</feature>
<evidence type="ECO:0000256" key="4">
    <source>
        <dbReference type="ARBA" id="ARBA00022832"/>
    </source>
</evidence>
<keyword evidence="5 14" id="KW-0067">ATP-binding</keyword>
<keyword evidence="2 14" id="KW-0436">Ligase</keyword>
<evidence type="ECO:0000256" key="12">
    <source>
        <dbReference type="ARBA" id="ARBA00024565"/>
    </source>
</evidence>
<keyword evidence="15" id="KW-0472">Membrane</keyword>
<keyword evidence="15" id="KW-0812">Transmembrane</keyword>
<feature type="non-terminal residue" evidence="17">
    <location>
        <position position="693"/>
    </location>
</feature>
<evidence type="ECO:0000256" key="5">
    <source>
        <dbReference type="ARBA" id="ARBA00022840"/>
    </source>
</evidence>
<dbReference type="GO" id="GO:0016020">
    <property type="term" value="C:membrane"/>
    <property type="evidence" value="ECO:0007669"/>
    <property type="project" value="TreeGrafter"/>
</dbReference>
<evidence type="ECO:0000256" key="14">
    <source>
        <dbReference type="RuleBase" id="RU369030"/>
    </source>
</evidence>
<comment type="catalytic activity">
    <reaction evidence="7">
        <text>5-hydroxy-(6E,8Z,11Z,14Z)-eicosatetraenoate + ATP + CoA = 5-hydroxy-(6E,8Z,11Z,14Z)-eicosatetraenoyl-CoA + AMP + diphosphate</text>
        <dbReference type="Rhea" id="RHEA:52108"/>
        <dbReference type="ChEBI" id="CHEBI:30616"/>
        <dbReference type="ChEBI" id="CHEBI:33019"/>
        <dbReference type="ChEBI" id="CHEBI:57287"/>
        <dbReference type="ChEBI" id="CHEBI:65341"/>
        <dbReference type="ChEBI" id="CHEBI:136407"/>
        <dbReference type="ChEBI" id="CHEBI:456215"/>
    </reaction>
    <physiologicalReaction direction="left-to-right" evidence="7">
        <dbReference type="Rhea" id="RHEA:52109"/>
    </physiologicalReaction>
</comment>
<sequence>MQAHELFRHLRMPELGDVRQYVRTLPTNTLMGFGAFAALTTYWYATRPKALKPPCDLAMQSVEVEGGEHARRSSLLNSDELLIYYYDDVRTVYDIFQRGVQVSNNGPCLGVRKPNQPYEWISYKEVSDRAECVGSALLHRGFKPSHVQYIGIFSQNRPEWVIIEQGCYAFSMVVVPLYDTLGTEAITYIVNKADLSLVFCDKPDKAKLLLTSVEKGETPILNTIVIMESFGMDLVERGKKCGVEVFSMREIEELGRAHRQKPMPPKPEDLAVICFTSGTTGNPKGAMITHQNVVSNASAFVKTTEKTFMPSSDDVLISFLPLAHMFERIVEVSICLYWTIEKLAFLTERMSLESQTHSTCCVFRLLYFFLTIFGQADTSLKRWMLDFASKRKEAELRSGIVRNNSFWDKVIFRKIQASLGGKVRLMVTGAAPVSASVLTFLRTALGCQFYEGYGQTECTAGCSLSLPGDWTAGHVGAPMPCSIIKLVDVQEMNYLAAKGEGEVCVKGPNVFRGYLKDPEKTAEALDEDGWLHTGDIGKWLPNGTLKIIDRKKHIFKLAQGEYIAPEKIENVYLRCEALAQVFVHGESLQAFLVAIVVPDPETLRVWAKKKGFEGSYEELCKNKDLKNHILEDMVRIGKESGLKSFEQVKDIVMHTEMFSIENGLLTPTLKAKRPELRKYFQSQIEELYANAKM</sequence>
<dbReference type="AlphaFoldDB" id="A0A7K8NZJ9"/>
<dbReference type="Pfam" id="PF00501">
    <property type="entry name" value="AMP-binding"/>
    <property type="match status" value="1"/>
</dbReference>
<keyword evidence="6 14" id="KW-0443">Lipid metabolism</keyword>
<evidence type="ECO:0000256" key="1">
    <source>
        <dbReference type="ARBA" id="ARBA00006432"/>
    </source>
</evidence>
<evidence type="ECO:0000256" key="3">
    <source>
        <dbReference type="ARBA" id="ARBA00022741"/>
    </source>
</evidence>
<dbReference type="CDD" id="cd05927">
    <property type="entry name" value="LC-FACS_euk"/>
    <property type="match status" value="1"/>
</dbReference>
<evidence type="ECO:0000256" key="9">
    <source>
        <dbReference type="ARBA" id="ARBA00024495"/>
    </source>
</evidence>
<keyword evidence="18" id="KW-1185">Reference proteome</keyword>
<dbReference type="PANTHER" id="PTHR43272">
    <property type="entry name" value="LONG-CHAIN-FATTY-ACID--COA LIGASE"/>
    <property type="match status" value="1"/>
</dbReference>
<dbReference type="GO" id="GO:0005783">
    <property type="term" value="C:endoplasmic reticulum"/>
    <property type="evidence" value="ECO:0007669"/>
    <property type="project" value="TreeGrafter"/>
</dbReference>
<dbReference type="EC" id="6.2.1.3" evidence="14"/>
<dbReference type="Proteomes" id="UP000525205">
    <property type="component" value="Unassembled WGS sequence"/>
</dbReference>
<evidence type="ECO:0000313" key="17">
    <source>
        <dbReference type="EMBL" id="NXE72158.1"/>
    </source>
</evidence>
<accession>A0A7K8NZJ9</accession>
<dbReference type="InterPro" id="IPR000873">
    <property type="entry name" value="AMP-dep_synth/lig_dom"/>
</dbReference>
<dbReference type="InterPro" id="IPR045311">
    <property type="entry name" value="LC-FACS_euk"/>
</dbReference>
<evidence type="ECO:0000256" key="6">
    <source>
        <dbReference type="ARBA" id="ARBA00023098"/>
    </source>
</evidence>
<comment type="catalytic activity">
    <reaction evidence="8">
        <text>a long-chain fatty acid + ATP + CoA = a long-chain fatty acyl-CoA + AMP + diphosphate</text>
        <dbReference type="Rhea" id="RHEA:15421"/>
        <dbReference type="ChEBI" id="CHEBI:30616"/>
        <dbReference type="ChEBI" id="CHEBI:33019"/>
        <dbReference type="ChEBI" id="CHEBI:57287"/>
        <dbReference type="ChEBI" id="CHEBI:57560"/>
        <dbReference type="ChEBI" id="CHEBI:83139"/>
        <dbReference type="ChEBI" id="CHEBI:456215"/>
        <dbReference type="EC" id="6.2.1.3"/>
    </reaction>
    <physiologicalReaction direction="left-to-right" evidence="8">
        <dbReference type="Rhea" id="RHEA:15422"/>
    </physiologicalReaction>
</comment>
<comment type="function">
    <text evidence="14">Catalyzes the conversion of long-chain fatty acids to their active form acyl-CoAs for both synthesis of cellular lipids, and degradation via beta-oxidation.</text>
</comment>
<feature type="non-terminal residue" evidence="17">
    <location>
        <position position="1"/>
    </location>
</feature>
<organism evidence="17 18">
    <name type="scientific">Cochlearius cochlearius</name>
    <name type="common">Boat-billed heron</name>
    <dbReference type="NCBI Taxonomy" id="110676"/>
    <lineage>
        <taxon>Eukaryota</taxon>
        <taxon>Metazoa</taxon>
        <taxon>Chordata</taxon>
        <taxon>Craniata</taxon>
        <taxon>Vertebrata</taxon>
        <taxon>Euteleostomi</taxon>
        <taxon>Archelosauria</taxon>
        <taxon>Archosauria</taxon>
        <taxon>Dinosauria</taxon>
        <taxon>Saurischia</taxon>
        <taxon>Theropoda</taxon>
        <taxon>Coelurosauria</taxon>
        <taxon>Aves</taxon>
        <taxon>Neognathae</taxon>
        <taxon>Neoaves</taxon>
        <taxon>Aequornithes</taxon>
        <taxon>Pelecaniformes</taxon>
        <taxon>Ardeidae</taxon>
        <taxon>Cochlearius</taxon>
    </lineage>
</organism>
<comment type="catalytic activity">
    <reaction evidence="9">
        <text>12-hydroxy-(5Z,8Z,10E,14Z)-eicosatetraenoate + ATP + CoA = 12-hydroxy-(5Z,8Z,10E,14Z)-eicosatetraenoyl-CoA + AMP + diphosphate</text>
        <dbReference type="Rhea" id="RHEA:52112"/>
        <dbReference type="ChEBI" id="CHEBI:30616"/>
        <dbReference type="ChEBI" id="CHEBI:33019"/>
        <dbReference type="ChEBI" id="CHEBI:57287"/>
        <dbReference type="ChEBI" id="CHEBI:90718"/>
        <dbReference type="ChEBI" id="CHEBI:136408"/>
        <dbReference type="ChEBI" id="CHEBI:456215"/>
    </reaction>
    <physiologicalReaction direction="left-to-right" evidence="9">
        <dbReference type="Rhea" id="RHEA:52113"/>
    </physiologicalReaction>
</comment>
<dbReference type="InterPro" id="IPR020845">
    <property type="entry name" value="AMP-binding_CS"/>
</dbReference>
<evidence type="ECO:0000256" key="13">
    <source>
        <dbReference type="ARBA" id="ARBA00049139"/>
    </source>
</evidence>
<evidence type="ECO:0000256" key="2">
    <source>
        <dbReference type="ARBA" id="ARBA00022598"/>
    </source>
</evidence>
<comment type="catalytic activity">
    <reaction evidence="10">
        <text>15-hydroxy-(5Z,8Z,11Z,13E)-eicosatetraenoate + ATP + CoA = 15-hydroxy-(5Z,8Z,11Z,13E)-eicosatetraenoyl-CoA + AMP + diphosphate</text>
        <dbReference type="Rhea" id="RHEA:52116"/>
        <dbReference type="ChEBI" id="CHEBI:30616"/>
        <dbReference type="ChEBI" id="CHEBI:33019"/>
        <dbReference type="ChEBI" id="CHEBI:57287"/>
        <dbReference type="ChEBI" id="CHEBI:78832"/>
        <dbReference type="ChEBI" id="CHEBI:136409"/>
        <dbReference type="ChEBI" id="CHEBI:456215"/>
    </reaction>
    <physiologicalReaction direction="left-to-right" evidence="10">
        <dbReference type="Rhea" id="RHEA:52117"/>
    </physiologicalReaction>
</comment>
<evidence type="ECO:0000256" key="15">
    <source>
        <dbReference type="SAM" id="Phobius"/>
    </source>
</evidence>
<evidence type="ECO:0000256" key="7">
    <source>
        <dbReference type="ARBA" id="ARBA00024469"/>
    </source>
</evidence>
<evidence type="ECO:0000259" key="16">
    <source>
        <dbReference type="Pfam" id="PF00501"/>
    </source>
</evidence>
<comment type="catalytic activity">
    <reaction evidence="11">
        <text>(5Z,8Z,11Z,14Z)-eicosatetraenoate + ATP + CoA = (5Z,8Z,11Z,14Z)-eicosatetraenoyl-CoA + AMP + diphosphate</text>
        <dbReference type="Rhea" id="RHEA:19713"/>
        <dbReference type="ChEBI" id="CHEBI:30616"/>
        <dbReference type="ChEBI" id="CHEBI:32395"/>
        <dbReference type="ChEBI" id="CHEBI:33019"/>
        <dbReference type="ChEBI" id="CHEBI:57287"/>
        <dbReference type="ChEBI" id="CHEBI:57368"/>
        <dbReference type="ChEBI" id="CHEBI:456215"/>
        <dbReference type="EC" id="6.2.1.15"/>
    </reaction>
    <physiologicalReaction direction="left-to-right" evidence="11">
        <dbReference type="Rhea" id="RHEA:19714"/>
    </physiologicalReaction>
</comment>
<comment type="similarity">
    <text evidence="1 14">Belongs to the ATP-dependent AMP-binding enzyme family.</text>
</comment>
<dbReference type="PANTHER" id="PTHR43272:SF28">
    <property type="entry name" value="LONG-CHAIN-FATTY-ACID--COA LIGASE 1"/>
    <property type="match status" value="1"/>
</dbReference>
<comment type="caution">
    <text evidence="17">The sequence shown here is derived from an EMBL/GenBank/DDBJ whole genome shotgun (WGS) entry which is preliminary data.</text>
</comment>
<protein>
    <recommendedName>
        <fullName evidence="14">Long-chain-fatty-acid--CoA ligase</fullName>
        <ecNumber evidence="14">6.2.1.3</ecNumber>
    </recommendedName>
</protein>
<keyword evidence="4 14" id="KW-0276">Fatty acid metabolism</keyword>
<evidence type="ECO:0000256" key="11">
    <source>
        <dbReference type="ARBA" id="ARBA00024548"/>
    </source>
</evidence>
<keyword evidence="3 14" id="KW-0547">Nucleotide-binding</keyword>
<dbReference type="Gene3D" id="3.40.50.12780">
    <property type="entry name" value="N-terminal domain of ligase-like"/>
    <property type="match status" value="1"/>
</dbReference>
<dbReference type="SUPFAM" id="SSF56801">
    <property type="entry name" value="Acetyl-CoA synthetase-like"/>
    <property type="match status" value="1"/>
</dbReference>